<feature type="region of interest" description="Disordered" evidence="6">
    <location>
        <begin position="1760"/>
        <end position="1841"/>
    </location>
</feature>
<feature type="region of interest" description="Disordered" evidence="6">
    <location>
        <begin position="2119"/>
        <end position="2141"/>
    </location>
</feature>
<evidence type="ECO:0000313" key="9">
    <source>
        <dbReference type="Proteomes" id="UP001141806"/>
    </source>
</evidence>
<evidence type="ECO:0000313" key="8">
    <source>
        <dbReference type="EMBL" id="KAJ4969679.1"/>
    </source>
</evidence>
<dbReference type="GO" id="GO:0036396">
    <property type="term" value="C:RNA N6-methyladenosine methyltransferase complex"/>
    <property type="evidence" value="ECO:0007669"/>
    <property type="project" value="TreeGrafter"/>
</dbReference>
<dbReference type="InterPro" id="IPR031801">
    <property type="entry name" value="VIR_N"/>
</dbReference>
<evidence type="ECO:0000259" key="7">
    <source>
        <dbReference type="Pfam" id="PF15912"/>
    </source>
</evidence>
<dbReference type="GO" id="GO:0005634">
    <property type="term" value="C:nucleus"/>
    <property type="evidence" value="ECO:0007669"/>
    <property type="project" value="UniProtKB-SubCell"/>
</dbReference>
<feature type="region of interest" description="Disordered" evidence="6">
    <location>
        <begin position="1990"/>
        <end position="2030"/>
    </location>
</feature>
<feature type="compositionally biased region" description="Polar residues" evidence="6">
    <location>
        <begin position="1773"/>
        <end position="1787"/>
    </location>
</feature>
<reference evidence="8" key="1">
    <citation type="journal article" date="2023" name="Plant J.">
        <title>The genome of the king protea, Protea cynaroides.</title>
        <authorList>
            <person name="Chang J."/>
            <person name="Duong T.A."/>
            <person name="Schoeman C."/>
            <person name="Ma X."/>
            <person name="Roodt D."/>
            <person name="Barker N."/>
            <person name="Li Z."/>
            <person name="Van de Peer Y."/>
            <person name="Mizrachi E."/>
        </authorList>
    </citation>
    <scope>NUCLEOTIDE SEQUENCE</scope>
    <source>
        <tissue evidence="8">Young leaves</tissue>
    </source>
</reference>
<comment type="subcellular location">
    <subcellularLocation>
        <location evidence="1">Nucleus</location>
    </subcellularLocation>
</comment>
<keyword evidence="4" id="KW-0508">mRNA splicing</keyword>
<feature type="region of interest" description="Disordered" evidence="6">
    <location>
        <begin position="1875"/>
        <end position="1943"/>
    </location>
</feature>
<dbReference type="GO" id="GO:0008380">
    <property type="term" value="P:RNA splicing"/>
    <property type="evidence" value="ECO:0007669"/>
    <property type="project" value="UniProtKB-KW"/>
</dbReference>
<evidence type="ECO:0000256" key="1">
    <source>
        <dbReference type="ARBA" id="ARBA00004123"/>
    </source>
</evidence>
<dbReference type="PANTHER" id="PTHR23185:SF0">
    <property type="entry name" value="PROTEIN VIRILIZER HOMOLOG"/>
    <property type="match status" value="1"/>
</dbReference>
<keyword evidence="5" id="KW-0539">Nucleus</keyword>
<feature type="compositionally biased region" description="Low complexity" evidence="6">
    <location>
        <begin position="1640"/>
        <end position="1655"/>
    </location>
</feature>
<feature type="domain" description="Virilizer N-terminal" evidence="7">
    <location>
        <begin position="8"/>
        <end position="121"/>
    </location>
</feature>
<evidence type="ECO:0000256" key="4">
    <source>
        <dbReference type="ARBA" id="ARBA00023187"/>
    </source>
</evidence>
<gene>
    <name evidence="8" type="ORF">NE237_002778</name>
</gene>
<dbReference type="InterPro" id="IPR026736">
    <property type="entry name" value="Virilizer"/>
</dbReference>
<keyword evidence="3" id="KW-0507">mRNA processing</keyword>
<organism evidence="8 9">
    <name type="scientific">Protea cynaroides</name>
    <dbReference type="NCBI Taxonomy" id="273540"/>
    <lineage>
        <taxon>Eukaryota</taxon>
        <taxon>Viridiplantae</taxon>
        <taxon>Streptophyta</taxon>
        <taxon>Embryophyta</taxon>
        <taxon>Tracheophyta</taxon>
        <taxon>Spermatophyta</taxon>
        <taxon>Magnoliopsida</taxon>
        <taxon>Proteales</taxon>
        <taxon>Proteaceae</taxon>
        <taxon>Protea</taxon>
    </lineage>
</organism>
<keyword evidence="9" id="KW-1185">Reference proteome</keyword>
<evidence type="ECO:0000256" key="3">
    <source>
        <dbReference type="ARBA" id="ARBA00022664"/>
    </source>
</evidence>
<feature type="compositionally biased region" description="Basic and acidic residues" evidence="6">
    <location>
        <begin position="1627"/>
        <end position="1638"/>
    </location>
</feature>
<dbReference type="GO" id="GO:0003723">
    <property type="term" value="F:RNA binding"/>
    <property type="evidence" value="ECO:0007669"/>
    <property type="project" value="TreeGrafter"/>
</dbReference>
<dbReference type="OrthoDB" id="2011702at2759"/>
<proteinExistence type="inferred from homology"/>
<comment type="caution">
    <text evidence="8">The sequence shown here is derived from an EMBL/GenBank/DDBJ whole genome shotgun (WGS) entry which is preliminary data.</text>
</comment>
<dbReference type="PANTHER" id="PTHR23185">
    <property type="entry name" value="PROTEIN VIRILIZER HOMOLOG"/>
    <property type="match status" value="1"/>
</dbReference>
<dbReference type="Pfam" id="PF15912">
    <property type="entry name" value="VIR_N"/>
    <property type="match status" value="1"/>
</dbReference>
<dbReference type="GO" id="GO:0006397">
    <property type="term" value="P:mRNA processing"/>
    <property type="evidence" value="ECO:0007669"/>
    <property type="project" value="UniProtKB-KW"/>
</dbReference>
<evidence type="ECO:0000256" key="6">
    <source>
        <dbReference type="SAM" id="MobiDB-lite"/>
    </source>
</evidence>
<dbReference type="EMBL" id="JAMYWD010000005">
    <property type="protein sequence ID" value="KAJ4969679.1"/>
    <property type="molecule type" value="Genomic_DNA"/>
</dbReference>
<feature type="compositionally biased region" description="Basic and acidic residues" evidence="6">
    <location>
        <begin position="1665"/>
        <end position="1677"/>
    </location>
</feature>
<sequence>MGRPEPCVLFAQTFVHPHLDEYVDEVIFAEPVVITACEFLEQNASSASQVITLIGATSPPSFALEIFVQCEGETRFRRLCQPFLYSHSSSNVLEVEAVVTNHLVVRGSFRSLTLVIYGNTAEDLGQFNIEFDYDSSLANFVSSPSEGKLEDLPPVLHSTKLAFEESISLLKSLRLPIADPDISVEIRQFVTLVLKVFELSDLGDASEKIADIVVSAVSSYVSNDLHGTKIMLSQYKQVCSRNCEEKSQHVLTEARSELLQLFKLLQHGSGNLSAEILGDGIFFESEDDLATPDLFTEVLEKYFCMTKGSEVAALPQLSQSKKMIVVLSIVLLLCSGRESCFHFVNGGGMEQLAQVFDFEIQKSTAFTLLVLGVVERATRHAIGCEGFLGWWPREDENVPAGNSEGYSHILKLLLQKQRHDVASLATYILLRLRSYEVASRYESAVLSVLGGLNTAGRVTNIILSMLISARSQLKSLMKLLNSRGPVEDPSPMACARRSLILGQTEGLLTYKATIDLIASSKCCFSGWDVDPHLLSLLKERGFLPLSAAFLSSSILRSEKGHAMDIFVDIASSIEAILLSFLFCRSGLIFLLLQPEVTATLILSLVGVEHMNKEDCIPLRYASVLISKGFYCRPQEVGMISEMHLRVVNAVDRLLTSALHSEEFLWVLWELCALSRTDCGRQALLSLGHFPEAISLLLEALCSVKELEPVILTSGSSPLNLVIFHSIAELFEVIVTDSTASSLASWIEHGVELHKALHSSSPGSNRKDAPTRLLEWIDAGVVYQKNGAVGLLRYAAVLASGGDAHLTSTSVLVSDSVDVENVVGDSASGSDVQVVENLLGKLVADRHFDGVALRDSSIAQLTTAFRILAFIAENSAVAAALYEEGAVTLAYVVLVNCKFMLERSANTYDYLVDEGAECNSTSDLLLERCREQSLVDLLIPSLVLLITLLQKLQDAKEQHRNKKLLNALLRLHREVSPKLAARAADLSCPYPSSAFGLGAVCHLIVSALACWPVFGWTPGLFHCLLDSVQVTSSLALGPKEACSLICLLSELFPEEGIWLWKNGIPSLSAIRMLAVATLLGPEKERQVGWYLQRRHLETLLCRLTPLLDKIAQIILHFAFTTLVVIQDMLRVFIIRIACQRANSAGVLLRPIISWIHDHISDSSPVSDMDIFKVYRLLDFLASLLEHPQAKTLLLKEGVVRILIRALERSFDTLGSDGKLFSEDRIPTNSGATLYSWCLPVFKSFALIFDSRPTLNRSGVYDKDSLVRLTTEECSLILVQVLKFCQVLPVGRELVACLTTFKELASCCEGRSAFMSTSAQLQASTFENLEPTGRRESDADDNLLDEYGWIRHPPLLYCCRNLRRSIDGSDDLLPYAIDAAWALFSGALFLCMEGKNFNVEGVAVLECLFGFRHDSDGTDDFPQRKSKDLEELIILLNRRFNEDEKLVASNLKTTLSQTLEYTKSILLLLQKPIGSFKVDDICPGECFPSSATDVLIHSKILSPHLLFPSLTMKSVLNDEVGSSLPRIRKSDSNAEKADDCFSFGGLADKFLWECPDSSSDRLSALPAKRKMATIEGSNRRSRVEGSGSEVMGPNAFSRGLGLLAASSGPSRRDTFRQRKPNTSRPPSMHVDDYVARERNADGTSSGSNVVGSVQRGGSTSGRPPSIHVDEFMARQRERSNPATMTVAEPATPNKNGPPENEVDSEKLNRSQQLKADLDDDLQEINIVFDDEETELDDRLSFPQPDDNLQPASVIIEESSPHSIVEENESNVNESTQFSHRGTPSASNVDENARNEFSSRRSVSRSEMPLSRETSISSERYMGPNGEKPFFQEQSDETKNAVPVMRPSGFNSAAAANLSGFPTAFYNKGSTSVQLLGDSRAPPPTFFQRDSPQQPVNTTLATGSQAPYEQKPLMNQPPLPPLPPPPTVSPIPSLTAEPVQSHSSPFRHSMRDLQPPFPTGYPLQVFDGSGPSAVPTFHDSKYMWASASSSSRLHDEINTSSGSGRPPPLPPTPPPYTTTSVTQSSIKTSSQSSGFSQISAGITQFPLASVIPLSDTRSGNLSASGGLLTSYSPPPPPLPPLLANRPTSMPGNFFSNMPNPTRPKPVWSPTYHNQSAFHSVGSTSCTATATATSTTTLSTPSSAH</sequence>
<evidence type="ECO:0000256" key="2">
    <source>
        <dbReference type="ARBA" id="ARBA00008371"/>
    </source>
</evidence>
<dbReference type="Proteomes" id="UP001141806">
    <property type="component" value="Unassembled WGS sequence"/>
</dbReference>
<name>A0A9Q0KFT8_9MAGN</name>
<comment type="similarity">
    <text evidence="2">Belongs to the vir family.</text>
</comment>
<feature type="compositionally biased region" description="Pro residues" evidence="6">
    <location>
        <begin position="2002"/>
        <end position="2013"/>
    </location>
</feature>
<feature type="region of interest" description="Disordered" evidence="6">
    <location>
        <begin position="1601"/>
        <end position="1705"/>
    </location>
</feature>
<feature type="compositionally biased region" description="Polar residues" evidence="6">
    <location>
        <begin position="1885"/>
        <end position="1904"/>
    </location>
</feature>
<feature type="compositionally biased region" description="Pro residues" evidence="6">
    <location>
        <begin position="1912"/>
        <end position="1926"/>
    </location>
</feature>
<feature type="compositionally biased region" description="Low complexity" evidence="6">
    <location>
        <begin position="2014"/>
        <end position="2030"/>
    </location>
</feature>
<evidence type="ECO:0000256" key="5">
    <source>
        <dbReference type="ARBA" id="ARBA00023242"/>
    </source>
</evidence>
<accession>A0A9Q0KFT8</accession>
<protein>
    <recommendedName>
        <fullName evidence="7">Virilizer N-terminal domain-containing protein</fullName>
    </recommendedName>
</protein>